<dbReference type="GO" id="GO:0006310">
    <property type="term" value="P:DNA recombination"/>
    <property type="evidence" value="ECO:0007669"/>
    <property type="project" value="UniProtKB-UniRule"/>
</dbReference>
<evidence type="ECO:0000259" key="8">
    <source>
        <dbReference type="Pfam" id="PF11967"/>
    </source>
</evidence>
<evidence type="ECO:0000313" key="9">
    <source>
        <dbReference type="EMBL" id="KJV68838.1"/>
    </source>
</evidence>
<keyword evidence="5 7" id="KW-0234">DNA repair</keyword>
<dbReference type="GO" id="GO:0006302">
    <property type="term" value="P:double-strand break repair"/>
    <property type="evidence" value="ECO:0007669"/>
    <property type="project" value="TreeGrafter"/>
</dbReference>
<proteinExistence type="inferred from homology"/>
<evidence type="ECO:0000256" key="1">
    <source>
        <dbReference type="ARBA" id="ARBA00007452"/>
    </source>
</evidence>
<dbReference type="Proteomes" id="UP000033562">
    <property type="component" value="Unassembled WGS sequence"/>
</dbReference>
<dbReference type="Pfam" id="PF02565">
    <property type="entry name" value="RecO_C"/>
    <property type="match status" value="1"/>
</dbReference>
<dbReference type="InterPro" id="IPR012340">
    <property type="entry name" value="NA-bd_OB-fold"/>
</dbReference>
<dbReference type="PANTHER" id="PTHR33991">
    <property type="entry name" value="DNA REPAIR PROTEIN RECO"/>
    <property type="match status" value="1"/>
</dbReference>
<dbReference type="AlphaFoldDB" id="A0A0F3NL97"/>
<dbReference type="STRING" id="1359163.NLO413_0204"/>
<reference evidence="9 10" key="1">
    <citation type="submission" date="2015-02" db="EMBL/GenBank/DDBJ databases">
        <title>Genome Sequencing of Rickettsiales.</title>
        <authorList>
            <person name="Daugherty S.C."/>
            <person name="Su Q."/>
            <person name="Abolude K."/>
            <person name="Beier-Sexton M."/>
            <person name="Carlyon J.A."/>
            <person name="Carter R."/>
            <person name="Day N.P."/>
            <person name="Dumler S.J."/>
            <person name="Dyachenko V."/>
            <person name="Godinez A."/>
            <person name="Kurtti T.J."/>
            <person name="Lichay M."/>
            <person name="Mullins K.E."/>
            <person name="Ott S."/>
            <person name="Pappas-Brown V."/>
            <person name="Paris D.H."/>
            <person name="Patel P."/>
            <person name="Richards A.L."/>
            <person name="Sadzewicz L."/>
            <person name="Sears K."/>
            <person name="Seidman D."/>
            <person name="Sengamalay N."/>
            <person name="Stenos J."/>
            <person name="Tallon L.J."/>
            <person name="Vincent G."/>
            <person name="Fraser C.M."/>
            <person name="Munderloh U."/>
            <person name="Dunning-Hotopp J.C."/>
        </authorList>
    </citation>
    <scope>NUCLEOTIDE SEQUENCE [LARGE SCALE GENOMIC DNA]</scope>
    <source>
        <strain evidence="9 10">RAC413</strain>
    </source>
</reference>
<dbReference type="OrthoDB" id="9804792at2"/>
<evidence type="ECO:0000256" key="6">
    <source>
        <dbReference type="ARBA" id="ARBA00033409"/>
    </source>
</evidence>
<dbReference type="InterPro" id="IPR042242">
    <property type="entry name" value="RecO_C"/>
</dbReference>
<dbReference type="InterPro" id="IPR037278">
    <property type="entry name" value="ARFGAP/RecO"/>
</dbReference>
<keyword evidence="10" id="KW-1185">Reference proteome</keyword>
<accession>A0A0F3NL97</accession>
<dbReference type="PATRIC" id="fig|1359163.3.peg.197"/>
<evidence type="ECO:0000313" key="10">
    <source>
        <dbReference type="Proteomes" id="UP000033562"/>
    </source>
</evidence>
<feature type="domain" description="DNA replication/recombination mediator RecO N-terminal" evidence="8">
    <location>
        <begin position="1"/>
        <end position="73"/>
    </location>
</feature>
<dbReference type="Pfam" id="PF11967">
    <property type="entry name" value="RecO_N"/>
    <property type="match status" value="1"/>
</dbReference>
<dbReference type="GO" id="GO:0043590">
    <property type="term" value="C:bacterial nucleoid"/>
    <property type="evidence" value="ECO:0007669"/>
    <property type="project" value="TreeGrafter"/>
</dbReference>
<dbReference type="HAMAP" id="MF_00201">
    <property type="entry name" value="RecO"/>
    <property type="match status" value="1"/>
</dbReference>
<dbReference type="InterPro" id="IPR003717">
    <property type="entry name" value="RecO"/>
</dbReference>
<evidence type="ECO:0000256" key="3">
    <source>
        <dbReference type="ARBA" id="ARBA00022763"/>
    </source>
</evidence>
<comment type="function">
    <text evidence="7">Involved in DNA repair and RecF pathway recombination.</text>
</comment>
<keyword evidence="4 7" id="KW-0233">DNA recombination</keyword>
<dbReference type="SUPFAM" id="SSF50249">
    <property type="entry name" value="Nucleic acid-binding proteins"/>
    <property type="match status" value="1"/>
</dbReference>
<gene>
    <name evidence="7 9" type="primary">recO</name>
    <name evidence="9" type="ORF">NLO413_0204</name>
</gene>
<dbReference type="Gene3D" id="1.20.1440.120">
    <property type="entry name" value="Recombination protein O, C-terminal domain"/>
    <property type="match status" value="1"/>
</dbReference>
<evidence type="ECO:0000256" key="7">
    <source>
        <dbReference type="HAMAP-Rule" id="MF_00201"/>
    </source>
</evidence>
<protein>
    <recommendedName>
        <fullName evidence="2 7">DNA repair protein RecO</fullName>
    </recommendedName>
    <alternativeName>
        <fullName evidence="6 7">Recombination protein O</fullName>
    </alternativeName>
</protein>
<dbReference type="Gene3D" id="2.40.50.140">
    <property type="entry name" value="Nucleic acid-binding proteins"/>
    <property type="match status" value="1"/>
</dbReference>
<evidence type="ECO:0000256" key="2">
    <source>
        <dbReference type="ARBA" id="ARBA00021310"/>
    </source>
</evidence>
<dbReference type="PANTHER" id="PTHR33991:SF1">
    <property type="entry name" value="DNA REPAIR PROTEIN RECO"/>
    <property type="match status" value="1"/>
</dbReference>
<dbReference type="InterPro" id="IPR022572">
    <property type="entry name" value="DNA_rep/recomb_RecO_N"/>
</dbReference>
<comment type="caution">
    <text evidence="9">The sequence shown here is derived from an EMBL/GenBank/DDBJ whole genome shotgun (WGS) entry which is preliminary data.</text>
</comment>
<comment type="similarity">
    <text evidence="1 7">Belongs to the RecO family.</text>
</comment>
<name>A0A0F3NL97_9RICK</name>
<evidence type="ECO:0000256" key="4">
    <source>
        <dbReference type="ARBA" id="ARBA00023172"/>
    </source>
</evidence>
<dbReference type="RefSeq" id="WP_045808679.1">
    <property type="nucleotide sequence ID" value="NZ_LANX01000001.1"/>
</dbReference>
<dbReference type="EMBL" id="LANX01000001">
    <property type="protein sequence ID" value="KJV68838.1"/>
    <property type="molecule type" value="Genomic_DNA"/>
</dbReference>
<dbReference type="SUPFAM" id="SSF57863">
    <property type="entry name" value="ArfGap/RecO-like zinc finger"/>
    <property type="match status" value="1"/>
</dbReference>
<evidence type="ECO:0000256" key="5">
    <source>
        <dbReference type="ARBA" id="ARBA00023204"/>
    </source>
</evidence>
<keyword evidence="3 7" id="KW-0227">DNA damage</keyword>
<dbReference type="NCBIfam" id="TIGR00613">
    <property type="entry name" value="reco"/>
    <property type="match status" value="1"/>
</dbReference>
<organism evidence="9 10">
    <name type="scientific">Candidatus Neoehrlichia procyonis str. RAC413</name>
    <dbReference type="NCBI Taxonomy" id="1359163"/>
    <lineage>
        <taxon>Bacteria</taxon>
        <taxon>Pseudomonadati</taxon>
        <taxon>Pseudomonadota</taxon>
        <taxon>Alphaproteobacteria</taxon>
        <taxon>Rickettsiales</taxon>
        <taxon>Anaplasmataceae</taxon>
        <taxon>Candidatus Neoehrlichia</taxon>
    </lineage>
</organism>
<sequence length="238" mass="27235">MRWQDKGIIVGIRKYGDQHLIISLLTKQHGLSKGLTKNAIKKTSILQVGDYINVMWSAKSISNLGYLKCELISSTLHYFYDSIKLMCMASITSLIDKVLPENEAQPVIYQSFINFIKATKSNFNWYNQYLKLELNILSQLGFALDLSKCAVNNSNHNLKFISPKTGKAISQDVGLQYKKKLFPLPKILQDIYNNDDTYQCSNKEFKLSLKILGYFLQKNLSINNTALSSYRNELINQL</sequence>